<organism evidence="6 7">
    <name type="scientific">Eiseniibacteriota bacterium</name>
    <dbReference type="NCBI Taxonomy" id="2212470"/>
    <lineage>
        <taxon>Bacteria</taxon>
        <taxon>Candidatus Eiseniibacteriota</taxon>
    </lineage>
</organism>
<dbReference type="GO" id="GO:0005737">
    <property type="term" value="C:cytoplasm"/>
    <property type="evidence" value="ECO:0007669"/>
    <property type="project" value="UniProtKB-ARBA"/>
</dbReference>
<keyword evidence="3" id="KW-0408">Iron</keyword>
<reference evidence="6" key="2">
    <citation type="journal article" date="2021" name="Microbiome">
        <title>Successional dynamics and alternative stable states in a saline activated sludge microbial community over 9 years.</title>
        <authorList>
            <person name="Wang Y."/>
            <person name="Ye J."/>
            <person name="Ju F."/>
            <person name="Liu L."/>
            <person name="Boyd J.A."/>
            <person name="Deng Y."/>
            <person name="Parks D.H."/>
            <person name="Jiang X."/>
            <person name="Yin X."/>
            <person name="Woodcroft B.J."/>
            <person name="Tyson G.W."/>
            <person name="Hugenholtz P."/>
            <person name="Polz M.F."/>
            <person name="Zhang T."/>
        </authorList>
    </citation>
    <scope>NUCLEOTIDE SEQUENCE</scope>
    <source>
        <strain evidence="6">HKST-UBA01</strain>
    </source>
</reference>
<dbReference type="EMBL" id="JAGQHR010000077">
    <property type="protein sequence ID" value="MCA9726862.1"/>
    <property type="molecule type" value="Genomic_DNA"/>
</dbReference>
<dbReference type="Proteomes" id="UP000697710">
    <property type="component" value="Unassembled WGS sequence"/>
</dbReference>
<evidence type="ECO:0000259" key="5">
    <source>
        <dbReference type="SMART" id="SM00704"/>
    </source>
</evidence>
<keyword evidence="2" id="KW-0479">Metal-binding</keyword>
<keyword evidence="1" id="KW-0001">2Fe-2S</keyword>
<dbReference type="PANTHER" id="PTHR46491">
    <property type="entry name" value="CDGSH IRON SULFUR DOMAIN PROTEIN HOMOLOG"/>
    <property type="match status" value="1"/>
</dbReference>
<dbReference type="Pfam" id="PF09360">
    <property type="entry name" value="zf-CDGSH"/>
    <property type="match status" value="2"/>
</dbReference>
<comment type="caution">
    <text evidence="6">The sequence shown here is derived from an EMBL/GenBank/DDBJ whole genome shotgun (WGS) entry which is preliminary data.</text>
</comment>
<dbReference type="InterPro" id="IPR042216">
    <property type="entry name" value="MitoNEET_CISD"/>
</dbReference>
<evidence type="ECO:0000313" key="7">
    <source>
        <dbReference type="Proteomes" id="UP000697710"/>
    </source>
</evidence>
<dbReference type="SMART" id="SM00704">
    <property type="entry name" value="ZnF_CDGSH"/>
    <property type="match status" value="2"/>
</dbReference>
<protein>
    <submittedName>
        <fullName evidence="6">CDGSH iron-sulfur domain-containing protein</fullName>
    </submittedName>
</protein>
<dbReference type="InterPro" id="IPR010693">
    <property type="entry name" value="Divergent_4Fe-4S_mono-cluster"/>
</dbReference>
<feature type="domain" description="Iron-binding zinc finger CDGSH type" evidence="5">
    <location>
        <begin position="175"/>
        <end position="212"/>
    </location>
</feature>
<feature type="domain" description="Iron-binding zinc finger CDGSH type" evidence="5">
    <location>
        <begin position="32"/>
        <end position="69"/>
    </location>
</feature>
<evidence type="ECO:0000256" key="2">
    <source>
        <dbReference type="ARBA" id="ARBA00022723"/>
    </source>
</evidence>
<evidence type="ECO:0000313" key="6">
    <source>
        <dbReference type="EMBL" id="MCA9726862.1"/>
    </source>
</evidence>
<accession>A0A956LYB8</accession>
<dbReference type="AlphaFoldDB" id="A0A956LYB8"/>
<dbReference type="Pfam" id="PF06902">
    <property type="entry name" value="Fer4_19"/>
    <property type="match status" value="1"/>
</dbReference>
<proteinExistence type="predicted"/>
<dbReference type="GO" id="GO:0051537">
    <property type="term" value="F:2 iron, 2 sulfur cluster binding"/>
    <property type="evidence" value="ECO:0007669"/>
    <property type="project" value="UniProtKB-KW"/>
</dbReference>
<name>A0A956LYB8_UNCEI</name>
<reference evidence="6" key="1">
    <citation type="submission" date="2020-04" db="EMBL/GenBank/DDBJ databases">
        <authorList>
            <person name="Zhang T."/>
        </authorList>
    </citation>
    <scope>NUCLEOTIDE SEQUENCE</scope>
    <source>
        <strain evidence="6">HKST-UBA01</strain>
    </source>
</reference>
<dbReference type="InterPro" id="IPR052950">
    <property type="entry name" value="CISD"/>
</dbReference>
<dbReference type="Gene3D" id="3.40.5.90">
    <property type="entry name" value="CDGSH iron-sulfur domain, mitoNEET-type"/>
    <property type="match status" value="2"/>
</dbReference>
<keyword evidence="4" id="KW-0411">Iron-sulfur</keyword>
<evidence type="ECO:0000256" key="1">
    <source>
        <dbReference type="ARBA" id="ARBA00022714"/>
    </source>
</evidence>
<dbReference type="PANTHER" id="PTHR46491:SF3">
    <property type="entry name" value="CDGSH IRON-SULFUR DOMAIN-CONTAINING PROTEIN 3, MITOCHONDRIAL"/>
    <property type="match status" value="1"/>
</dbReference>
<dbReference type="InterPro" id="IPR018967">
    <property type="entry name" value="FeS-contain_CDGSH-typ"/>
</dbReference>
<gene>
    <name evidence="6" type="ORF">KC729_04205</name>
</gene>
<evidence type="ECO:0000256" key="3">
    <source>
        <dbReference type="ARBA" id="ARBA00023004"/>
    </source>
</evidence>
<evidence type="ECO:0000256" key="4">
    <source>
        <dbReference type="ARBA" id="ARBA00023014"/>
    </source>
</evidence>
<sequence length="213" mass="23337">MSDESRTPESSSPTIEIRENGPYLVKNLGSLQLADGTTRPTEEVFALCRCGGSANKPFCDGTHKRNGFSGARETDAALDRERLYEGSEIAIHDNRTICSHATHCTKDLPAVFRYGQKPWIDPEGADAAAIMEQIRRCPSGALSYARGGEIVRDVAREPGIEIERGGPYRVTGSIALSGDLQPPSREHYALCRCGRSRNKPFCDGTHHDVDFDV</sequence>
<dbReference type="GO" id="GO:0046872">
    <property type="term" value="F:metal ion binding"/>
    <property type="evidence" value="ECO:0007669"/>
    <property type="project" value="UniProtKB-KW"/>
</dbReference>